<evidence type="ECO:0000313" key="3">
    <source>
        <dbReference type="Proteomes" id="UP000241118"/>
    </source>
</evidence>
<dbReference type="AlphaFoldDB" id="A0A2P8IAX5"/>
<keyword evidence="1" id="KW-0472">Membrane</keyword>
<keyword evidence="3" id="KW-1185">Reference proteome</keyword>
<name>A0A2P8IAX5_SACCR</name>
<dbReference type="Proteomes" id="UP000241118">
    <property type="component" value="Unassembled WGS sequence"/>
</dbReference>
<keyword evidence="1" id="KW-0812">Transmembrane</keyword>
<sequence>MDTTPGTPPEATPRNKHRGCLLNVVLFVVGAIVGTGLTATAAVLLFLPSVTLTSTNEGTPNVYTKQRSSLLGGTDHEVWLGRSPDHGHVVEIPSGWGDKPEVDRRPDGVELKFDHGGRIFVPESSYVGGR</sequence>
<proteinExistence type="predicted"/>
<dbReference type="EMBL" id="PYAX01000005">
    <property type="protein sequence ID" value="PSL55621.1"/>
    <property type="molecule type" value="Genomic_DNA"/>
</dbReference>
<gene>
    <name evidence="2" type="ORF">B0I31_105591</name>
</gene>
<accession>A0A2P8IAX5</accession>
<reference evidence="2 3" key="1">
    <citation type="submission" date="2018-03" db="EMBL/GenBank/DDBJ databases">
        <title>Genomic Encyclopedia of Type Strains, Phase III (KMG-III): the genomes of soil and plant-associated and newly described type strains.</title>
        <authorList>
            <person name="Whitman W."/>
        </authorList>
    </citation>
    <scope>NUCLEOTIDE SEQUENCE [LARGE SCALE GENOMIC DNA]</scope>
    <source>
        <strain evidence="2 3">CGMCC 4.7097</strain>
    </source>
</reference>
<evidence type="ECO:0000313" key="2">
    <source>
        <dbReference type="EMBL" id="PSL55621.1"/>
    </source>
</evidence>
<dbReference type="RefSeq" id="WP_106616457.1">
    <property type="nucleotide sequence ID" value="NZ_PYAX01000005.1"/>
</dbReference>
<organism evidence="2 3">
    <name type="scientific">Saccharothrix carnea</name>
    <dbReference type="NCBI Taxonomy" id="1280637"/>
    <lineage>
        <taxon>Bacteria</taxon>
        <taxon>Bacillati</taxon>
        <taxon>Actinomycetota</taxon>
        <taxon>Actinomycetes</taxon>
        <taxon>Pseudonocardiales</taxon>
        <taxon>Pseudonocardiaceae</taxon>
        <taxon>Saccharothrix</taxon>
    </lineage>
</organism>
<evidence type="ECO:0000256" key="1">
    <source>
        <dbReference type="SAM" id="Phobius"/>
    </source>
</evidence>
<dbReference type="OrthoDB" id="4556630at2"/>
<comment type="caution">
    <text evidence="2">The sequence shown here is derived from an EMBL/GenBank/DDBJ whole genome shotgun (WGS) entry which is preliminary data.</text>
</comment>
<feature type="transmembrane region" description="Helical" evidence="1">
    <location>
        <begin position="21"/>
        <end position="47"/>
    </location>
</feature>
<keyword evidence="1" id="KW-1133">Transmembrane helix</keyword>
<protein>
    <submittedName>
        <fullName evidence="2">Uncharacterized protein</fullName>
    </submittedName>
</protein>